<dbReference type="GO" id="GO:0043365">
    <property type="term" value="F:[formate-C-acetyltransferase]-activating enzyme activity"/>
    <property type="evidence" value="ECO:0007669"/>
    <property type="project" value="UniProtKB-UniRule"/>
</dbReference>
<dbReference type="CDD" id="cd01335">
    <property type="entry name" value="Radical_SAM"/>
    <property type="match status" value="1"/>
</dbReference>
<evidence type="ECO:0000256" key="8">
    <source>
        <dbReference type="ARBA" id="ARBA00023004"/>
    </source>
</evidence>
<dbReference type="SFLD" id="SFLDS00029">
    <property type="entry name" value="Radical_SAM"/>
    <property type="match status" value="1"/>
</dbReference>
<comment type="similarity">
    <text evidence="2 10">Belongs to the organic radical-activating enzymes family.</text>
</comment>
<keyword evidence="5 10" id="KW-0949">S-adenosyl-L-methionine</keyword>
<keyword evidence="9 10" id="KW-0411">Iron-sulfur</keyword>
<dbReference type="InterPro" id="IPR012838">
    <property type="entry name" value="PFL1_activating"/>
</dbReference>
<organism evidence="12 13">
    <name type="scientific">Hydrogeniiclostridium mannosilyticum</name>
    <dbReference type="NCBI Taxonomy" id="2764322"/>
    <lineage>
        <taxon>Bacteria</taxon>
        <taxon>Bacillati</taxon>
        <taxon>Bacillota</taxon>
        <taxon>Clostridia</taxon>
        <taxon>Eubacteriales</taxon>
        <taxon>Acutalibacteraceae</taxon>
        <taxon>Hydrogeniiclostridium</taxon>
    </lineage>
</organism>
<dbReference type="InterPro" id="IPR012839">
    <property type="entry name" value="Organic_radical_activase"/>
</dbReference>
<evidence type="ECO:0000313" key="13">
    <source>
        <dbReference type="Proteomes" id="UP000249377"/>
    </source>
</evidence>
<dbReference type="GO" id="GO:0005737">
    <property type="term" value="C:cytoplasm"/>
    <property type="evidence" value="ECO:0007669"/>
    <property type="project" value="UniProtKB-SubCell"/>
</dbReference>
<accession>A0A328U985</accession>
<keyword evidence="6 10" id="KW-0479">Metal-binding</keyword>
<dbReference type="InterPro" id="IPR001989">
    <property type="entry name" value="Radical_activat_CS"/>
</dbReference>
<dbReference type="EC" id="1.97.1.4" evidence="10"/>
<gene>
    <name evidence="12" type="primary">pflA</name>
    <name evidence="12" type="ORF">DPQ25_12040</name>
</gene>
<keyword evidence="12" id="KW-0670">Pyruvate</keyword>
<dbReference type="GO" id="GO:0051539">
    <property type="term" value="F:4 iron, 4 sulfur cluster binding"/>
    <property type="evidence" value="ECO:0007669"/>
    <property type="project" value="UniProtKB-UniRule"/>
</dbReference>
<dbReference type="Gene3D" id="3.20.20.70">
    <property type="entry name" value="Aldolase class I"/>
    <property type="match status" value="1"/>
</dbReference>
<comment type="caution">
    <text evidence="12">The sequence shown here is derived from an EMBL/GenBank/DDBJ whole genome shotgun (WGS) entry which is preliminary data.</text>
</comment>
<keyword evidence="8 10" id="KW-0408">Iron</keyword>
<evidence type="ECO:0000256" key="9">
    <source>
        <dbReference type="ARBA" id="ARBA00023014"/>
    </source>
</evidence>
<name>A0A328U985_9FIRM</name>
<dbReference type="InterPro" id="IPR013785">
    <property type="entry name" value="Aldolase_TIM"/>
</dbReference>
<comment type="function">
    <text evidence="1 10">Activation of pyruvate formate-lyase under anaerobic conditions by generation of an organic free radical, using S-adenosylmethionine and reduced flavodoxin as cosubstrates to produce 5'-deoxy-adenosine.</text>
</comment>
<evidence type="ECO:0000256" key="3">
    <source>
        <dbReference type="ARBA" id="ARBA00021356"/>
    </source>
</evidence>
<dbReference type="GO" id="GO:0016829">
    <property type="term" value="F:lyase activity"/>
    <property type="evidence" value="ECO:0007669"/>
    <property type="project" value="UniProtKB-KW"/>
</dbReference>
<dbReference type="Proteomes" id="UP000249377">
    <property type="component" value="Unassembled WGS sequence"/>
</dbReference>
<keyword evidence="4 10" id="KW-0004">4Fe-4S</keyword>
<evidence type="ECO:0000256" key="1">
    <source>
        <dbReference type="ARBA" id="ARBA00003141"/>
    </source>
</evidence>
<dbReference type="InterPro" id="IPR058240">
    <property type="entry name" value="rSAM_sf"/>
</dbReference>
<protein>
    <recommendedName>
        <fullName evidence="3 10">Pyruvate formate-lyase-activating enzyme</fullName>
        <ecNumber evidence="10">1.97.1.4</ecNumber>
    </recommendedName>
</protein>
<keyword evidence="13" id="KW-1185">Reference proteome</keyword>
<reference evidence="12 13" key="1">
    <citation type="submission" date="2018-06" db="EMBL/GenBank/DDBJ databases">
        <title>Noncontiguous genome sequence of Ruminococcaceae bacterium ASD2818.</title>
        <authorList>
            <person name="Chaplin A.V."/>
            <person name="Sokolova S.R."/>
            <person name="Kochetkova T.O."/>
            <person name="Goltsov A.Y."/>
            <person name="Trofimov D.Y."/>
            <person name="Efimov B.A."/>
        </authorList>
    </citation>
    <scope>NUCLEOTIDE SEQUENCE [LARGE SCALE GENOMIC DNA]</scope>
    <source>
        <strain evidence="12 13">ASD2818</strain>
    </source>
</reference>
<dbReference type="PANTHER" id="PTHR30352:SF5">
    <property type="entry name" value="PYRUVATE FORMATE-LYASE 1-ACTIVATING ENZYME"/>
    <property type="match status" value="1"/>
</dbReference>
<dbReference type="PIRSF" id="PIRSF000371">
    <property type="entry name" value="PFL_act_enz"/>
    <property type="match status" value="1"/>
</dbReference>
<dbReference type="NCBIfam" id="TIGR02493">
    <property type="entry name" value="PFLA"/>
    <property type="match status" value="1"/>
</dbReference>
<evidence type="ECO:0000256" key="4">
    <source>
        <dbReference type="ARBA" id="ARBA00022485"/>
    </source>
</evidence>
<dbReference type="EMBL" id="QLYR01000010">
    <property type="protein sequence ID" value="RAQ22685.1"/>
    <property type="molecule type" value="Genomic_DNA"/>
</dbReference>
<comment type="cofactor">
    <cofactor evidence="10">
        <name>[4Fe-4S] cluster</name>
        <dbReference type="ChEBI" id="CHEBI:49883"/>
    </cofactor>
    <text evidence="10">Binds 1 [4Fe-4S] cluster. The cluster is coordinated with 3 cysteines and an exchangeable S-adenosyl-L-methionine.</text>
</comment>
<dbReference type="PROSITE" id="PS51918">
    <property type="entry name" value="RADICAL_SAM"/>
    <property type="match status" value="1"/>
</dbReference>
<dbReference type="PANTHER" id="PTHR30352">
    <property type="entry name" value="PYRUVATE FORMATE-LYASE-ACTIVATING ENZYME"/>
    <property type="match status" value="1"/>
</dbReference>
<evidence type="ECO:0000256" key="6">
    <source>
        <dbReference type="ARBA" id="ARBA00022723"/>
    </source>
</evidence>
<dbReference type="Pfam" id="PF04055">
    <property type="entry name" value="Radical_SAM"/>
    <property type="match status" value="1"/>
</dbReference>
<evidence type="ECO:0000256" key="5">
    <source>
        <dbReference type="ARBA" id="ARBA00022691"/>
    </source>
</evidence>
<keyword evidence="12" id="KW-0456">Lyase</keyword>
<evidence type="ECO:0000313" key="12">
    <source>
        <dbReference type="EMBL" id="RAQ22685.1"/>
    </source>
</evidence>
<dbReference type="AlphaFoldDB" id="A0A328U985"/>
<feature type="domain" description="Radical SAM core" evidence="11">
    <location>
        <begin position="25"/>
        <end position="245"/>
    </location>
</feature>
<comment type="subcellular location">
    <subcellularLocation>
        <location evidence="10">Cytoplasm</location>
    </subcellularLocation>
</comment>
<keyword evidence="7 10" id="KW-0560">Oxidoreductase</keyword>
<dbReference type="InterPro" id="IPR007197">
    <property type="entry name" value="rSAM"/>
</dbReference>
<dbReference type="GO" id="GO:0046872">
    <property type="term" value="F:metal ion binding"/>
    <property type="evidence" value="ECO:0007669"/>
    <property type="project" value="UniProtKB-UniRule"/>
</dbReference>
<evidence type="ECO:0000256" key="2">
    <source>
        <dbReference type="ARBA" id="ARBA00009777"/>
    </source>
</evidence>
<dbReference type="SFLD" id="SFLDG01066">
    <property type="entry name" value="organic_radical-activating_enz"/>
    <property type="match status" value="1"/>
</dbReference>
<dbReference type="RefSeq" id="WP_112333426.1">
    <property type="nucleotide sequence ID" value="NZ_QLYR01000010.1"/>
</dbReference>
<evidence type="ECO:0000256" key="7">
    <source>
        <dbReference type="ARBA" id="ARBA00023002"/>
    </source>
</evidence>
<keyword evidence="10" id="KW-0963">Cytoplasm</keyword>
<dbReference type="SUPFAM" id="SSF102114">
    <property type="entry name" value="Radical SAM enzymes"/>
    <property type="match status" value="1"/>
</dbReference>
<dbReference type="InterPro" id="IPR034457">
    <property type="entry name" value="Organic_radical-activating"/>
</dbReference>
<sequence length="251" mass="28073">MKDFEVKPGQEIQGFIHSLESFGTVDGPGVRFVVFMQGCPLRCRYCHNPDTWAFQQGRTLTAPELMAEISRYRSFIQKGGVTLSGGEPLAQPEFCAELLRLCRAEGLHTAVDTSGAVPLEHCRKAVDEADLLLLDIKALEPALCKALTGRDNTEALNLLRYCERGSKPVWLRHVLVPGITLTREGLERLADFIKPFTCVQKVELLPFHKLGAYKWKAMKLPFSLAEAPEPSQEELELAAEIFRSRALTFTI</sequence>
<evidence type="ECO:0000256" key="10">
    <source>
        <dbReference type="RuleBase" id="RU362053"/>
    </source>
</evidence>
<evidence type="ECO:0000259" key="11">
    <source>
        <dbReference type="PROSITE" id="PS51918"/>
    </source>
</evidence>
<comment type="catalytic activity">
    <reaction evidence="10">
        <text>glycyl-[formate C-acetyltransferase] + reduced [flavodoxin] + S-adenosyl-L-methionine = glycin-2-yl radical-[formate C-acetyltransferase] + semiquinone [flavodoxin] + 5'-deoxyadenosine + L-methionine + H(+)</text>
        <dbReference type="Rhea" id="RHEA:19225"/>
        <dbReference type="Rhea" id="RHEA-COMP:10622"/>
        <dbReference type="Rhea" id="RHEA-COMP:12190"/>
        <dbReference type="Rhea" id="RHEA-COMP:12191"/>
        <dbReference type="Rhea" id="RHEA-COMP:14480"/>
        <dbReference type="ChEBI" id="CHEBI:15378"/>
        <dbReference type="ChEBI" id="CHEBI:17319"/>
        <dbReference type="ChEBI" id="CHEBI:29947"/>
        <dbReference type="ChEBI" id="CHEBI:32722"/>
        <dbReference type="ChEBI" id="CHEBI:57618"/>
        <dbReference type="ChEBI" id="CHEBI:57844"/>
        <dbReference type="ChEBI" id="CHEBI:59789"/>
        <dbReference type="ChEBI" id="CHEBI:140311"/>
        <dbReference type="EC" id="1.97.1.4"/>
    </reaction>
</comment>
<proteinExistence type="inferred from homology"/>
<dbReference type="PROSITE" id="PS01087">
    <property type="entry name" value="RADICAL_ACTIVATING"/>
    <property type="match status" value="1"/>
</dbReference>